<evidence type="ECO:0000313" key="4">
    <source>
        <dbReference type="Proteomes" id="UP000243807"/>
    </source>
</evidence>
<reference evidence="3 4" key="1">
    <citation type="submission" date="2017-01" db="EMBL/GenBank/DDBJ databases">
        <title>Draft sequence of Acidihalobacter ferrooxidans strain DSM 14175 (strain V8).</title>
        <authorList>
            <person name="Khaleque H.N."/>
            <person name="Ramsay J.P."/>
            <person name="Murphy R.J.T."/>
            <person name="Kaksonen A.H."/>
            <person name="Boxall N.J."/>
            <person name="Watkin E.L.J."/>
        </authorList>
    </citation>
    <scope>NUCLEOTIDE SEQUENCE [LARGE SCALE GENOMIC DNA]</scope>
    <source>
        <strain evidence="3 4">V8</strain>
    </source>
</reference>
<evidence type="ECO:0000313" key="3">
    <source>
        <dbReference type="EMBL" id="APZ42048.1"/>
    </source>
</evidence>
<protein>
    <submittedName>
        <fullName evidence="3">Peptidase</fullName>
    </submittedName>
</protein>
<dbReference type="STRING" id="1765967.BW247_02170"/>
<gene>
    <name evidence="3" type="ORF">BW247_02170</name>
</gene>
<dbReference type="RefSeq" id="WP_076835416.1">
    <property type="nucleotide sequence ID" value="NZ_CP019434.1"/>
</dbReference>
<name>A0A1P8UE36_9GAMM</name>
<sequence length="334" mass="37420">MQVEGYQHRHAGHCESGVMSALLSHQGLELSEPLAFGLSSALVFAHFPFVRVGGVPLTSYRMPPGHIIKGLERSLGVRITRRRYRDPARGMRELDELLDAGRPVGLQTSVYWLPYFPPDMRFHFNAHNLIIFGREGDDYLVSDPVVEHPQRIARADLEKARFVRGPFAPRGLIYFPTDVPQSVDLTHAVPRAIRRTLNINTRLPLPVVGLPAIRRMAKTLREMPRRHPDPRYQRLYVGSIVRMQEEIGTGGGGFRFIQGAFLQQAGHALGDERLHAAAEAMIAAGDQWRQFALRGARLVKAKQPTAQGFAELADELLACAEVERKAFEALRSTL</sequence>
<accession>A0A1P8UE36</accession>
<dbReference type="InterPro" id="IPR026935">
    <property type="entry name" value="BtrH_N"/>
</dbReference>
<dbReference type="KEGG" id="afy:BW247_02170"/>
<dbReference type="EMBL" id="CP019434">
    <property type="protein sequence ID" value="APZ42048.1"/>
    <property type="molecule type" value="Genomic_DNA"/>
</dbReference>
<evidence type="ECO:0000259" key="1">
    <source>
        <dbReference type="Pfam" id="PF14399"/>
    </source>
</evidence>
<dbReference type="InterPro" id="IPR032369">
    <property type="entry name" value="DUF4872"/>
</dbReference>
<dbReference type="OrthoDB" id="4075615at2"/>
<proteinExistence type="predicted"/>
<organism evidence="3 4">
    <name type="scientific">Acidihalobacter ferrooxydans</name>
    <dbReference type="NCBI Taxonomy" id="1765967"/>
    <lineage>
        <taxon>Bacteria</taxon>
        <taxon>Pseudomonadati</taxon>
        <taxon>Pseudomonadota</taxon>
        <taxon>Gammaproteobacteria</taxon>
        <taxon>Chromatiales</taxon>
        <taxon>Ectothiorhodospiraceae</taxon>
        <taxon>Acidihalobacter</taxon>
    </lineage>
</organism>
<dbReference type="Pfam" id="PF16169">
    <property type="entry name" value="DUF4872"/>
    <property type="match status" value="1"/>
</dbReference>
<dbReference type="Proteomes" id="UP000243807">
    <property type="component" value="Chromosome"/>
</dbReference>
<evidence type="ECO:0000259" key="2">
    <source>
        <dbReference type="Pfam" id="PF16169"/>
    </source>
</evidence>
<keyword evidence="4" id="KW-1185">Reference proteome</keyword>
<dbReference type="AlphaFoldDB" id="A0A1P8UE36"/>
<feature type="domain" description="Butirosin biosynthesis protein H N-terminal" evidence="1">
    <location>
        <begin position="13"/>
        <end position="144"/>
    </location>
</feature>
<dbReference type="Pfam" id="PF14399">
    <property type="entry name" value="BtrH_N"/>
    <property type="match status" value="1"/>
</dbReference>
<feature type="domain" description="DUF4872" evidence="2">
    <location>
        <begin position="156"/>
        <end position="330"/>
    </location>
</feature>